<dbReference type="AlphaFoldDB" id="A0A1I4IIH4"/>
<evidence type="ECO:0000313" key="6">
    <source>
        <dbReference type="EMBL" id="SFL54065.1"/>
    </source>
</evidence>
<dbReference type="PANTHER" id="PTHR43155">
    <property type="entry name" value="CYCLIC DI-GMP PHOSPHODIESTERASE PA4108-RELATED"/>
    <property type="match status" value="1"/>
</dbReference>
<dbReference type="CDD" id="cd00077">
    <property type="entry name" value="HDc"/>
    <property type="match status" value="1"/>
</dbReference>
<evidence type="ECO:0000259" key="3">
    <source>
        <dbReference type="PROSITE" id="PS50112"/>
    </source>
</evidence>
<dbReference type="InterPro" id="IPR013767">
    <property type="entry name" value="PAS_fold"/>
</dbReference>
<dbReference type="Pfam" id="PF00989">
    <property type="entry name" value="PAS"/>
    <property type="match status" value="1"/>
</dbReference>
<evidence type="ECO:0000259" key="4">
    <source>
        <dbReference type="PROSITE" id="PS51831"/>
    </source>
</evidence>
<keyword evidence="7" id="KW-1185">Reference proteome</keyword>
<dbReference type="PROSITE" id="PS50112">
    <property type="entry name" value="PAS"/>
    <property type="match status" value="2"/>
</dbReference>
<dbReference type="PROSITE" id="PS51831">
    <property type="entry name" value="HD"/>
    <property type="match status" value="1"/>
</dbReference>
<feature type="domain" description="PAS" evidence="3">
    <location>
        <begin position="606"/>
        <end position="657"/>
    </location>
</feature>
<feature type="transmembrane region" description="Helical" evidence="2">
    <location>
        <begin position="44"/>
        <end position="62"/>
    </location>
</feature>
<organism evidence="6 7">
    <name type="scientific">Halanaerobium salsuginis</name>
    <dbReference type="NCBI Taxonomy" id="29563"/>
    <lineage>
        <taxon>Bacteria</taxon>
        <taxon>Bacillati</taxon>
        <taxon>Bacillota</taxon>
        <taxon>Clostridia</taxon>
        <taxon>Halanaerobiales</taxon>
        <taxon>Halanaerobiaceae</taxon>
        <taxon>Halanaerobium</taxon>
    </lineage>
</organism>
<dbReference type="SUPFAM" id="SSF109604">
    <property type="entry name" value="HD-domain/PDEase-like"/>
    <property type="match status" value="1"/>
</dbReference>
<name>A0A1I4IIH4_9FIRM</name>
<feature type="transmembrane region" description="Helical" evidence="2">
    <location>
        <begin position="7"/>
        <end position="24"/>
    </location>
</feature>
<evidence type="ECO:0000259" key="5">
    <source>
        <dbReference type="PROSITE" id="PS51832"/>
    </source>
</evidence>
<keyword evidence="2" id="KW-1133">Transmembrane helix</keyword>
<dbReference type="InterPro" id="IPR006674">
    <property type="entry name" value="HD_domain"/>
</dbReference>
<dbReference type="InterPro" id="IPR003607">
    <property type="entry name" value="HD/PDEase_dom"/>
</dbReference>
<evidence type="ECO:0000256" key="1">
    <source>
        <dbReference type="SAM" id="Coils"/>
    </source>
</evidence>
<dbReference type="RefSeq" id="WP_089861451.1">
    <property type="nucleotide sequence ID" value="NZ_FOTI01000017.1"/>
</dbReference>
<keyword evidence="2" id="KW-0472">Membrane</keyword>
<dbReference type="PROSITE" id="PS51832">
    <property type="entry name" value="HD_GYP"/>
    <property type="match status" value="1"/>
</dbReference>
<keyword evidence="2" id="KW-0812">Transmembrane</keyword>
<dbReference type="GO" id="GO:0006355">
    <property type="term" value="P:regulation of DNA-templated transcription"/>
    <property type="evidence" value="ECO:0007669"/>
    <property type="project" value="InterPro"/>
</dbReference>
<dbReference type="Pfam" id="PF13426">
    <property type="entry name" value="PAS_9"/>
    <property type="match status" value="1"/>
</dbReference>
<dbReference type="Gene3D" id="1.10.3210.10">
    <property type="entry name" value="Hypothetical protein af1432"/>
    <property type="match status" value="1"/>
</dbReference>
<dbReference type="SMART" id="SM00091">
    <property type="entry name" value="PAS"/>
    <property type="match status" value="2"/>
</dbReference>
<protein>
    <submittedName>
        <fullName evidence="6">PAS domain S-box-containing protein</fullName>
    </submittedName>
</protein>
<proteinExistence type="predicted"/>
<feature type="coiled-coil region" evidence="1">
    <location>
        <begin position="62"/>
        <end position="110"/>
    </location>
</feature>
<keyword evidence="1" id="KW-0175">Coiled coil</keyword>
<feature type="domain" description="HD-GYP" evidence="5">
    <location>
        <begin position="277"/>
        <end position="472"/>
    </location>
</feature>
<dbReference type="NCBIfam" id="TIGR00229">
    <property type="entry name" value="sensory_box"/>
    <property type="match status" value="2"/>
</dbReference>
<feature type="domain" description="HD" evidence="4">
    <location>
        <begin position="299"/>
        <end position="421"/>
    </location>
</feature>
<dbReference type="EMBL" id="FOTI01000017">
    <property type="protein sequence ID" value="SFL54065.1"/>
    <property type="molecule type" value="Genomic_DNA"/>
</dbReference>
<dbReference type="InterPro" id="IPR000014">
    <property type="entry name" value="PAS"/>
</dbReference>
<gene>
    <name evidence="6" type="ORF">SAMN02983006_01431</name>
</gene>
<dbReference type="InterPro" id="IPR035965">
    <property type="entry name" value="PAS-like_dom_sf"/>
</dbReference>
<feature type="domain" description="PAS" evidence="3">
    <location>
        <begin position="481"/>
        <end position="534"/>
    </location>
</feature>
<dbReference type="Gene3D" id="3.30.450.20">
    <property type="entry name" value="PAS domain"/>
    <property type="match status" value="2"/>
</dbReference>
<accession>A0A1I4IIH4</accession>
<dbReference type="Pfam" id="PF13487">
    <property type="entry name" value="HD_5"/>
    <property type="match status" value="1"/>
</dbReference>
<reference evidence="6 7" key="1">
    <citation type="submission" date="2016-10" db="EMBL/GenBank/DDBJ databases">
        <authorList>
            <person name="de Groot N.N."/>
        </authorList>
    </citation>
    <scope>NUCLEOTIDE SEQUENCE [LARGE SCALE GENOMIC DNA]</scope>
    <source>
        <strain evidence="6 7">ATCC 51327</strain>
    </source>
</reference>
<sequence length="717" mass="82963">MKFLKGEIKIILIYLLIGFGWIYFSDRISFWLTDSMESFSEIQSLKGIFYVILTAIILYFLIRNYLQDIQAQKEEVNALNEQLTAYNEELLAMNEELDQSFNEINEMNSKFVTMIKFISEIDKQASFNEDEFLGDLLKNAVRIIPEADYGTIFSVKNNNIQFIDAIGHDIEQLKKVKIAQENILYYDKTSVFTSEDYAINLSALPEKAHSILLNSFRNIKKSLYINITINEIIVGRISLDIAANSSKDFRENSPKILESFAILASAFYAFKHYDSLQNRFTKELVGSIIKILEIHDNYTKGHSENVAELAAQIARKMDFPGKIVVDTYWTGMVHDIGKLLVPVNILNKNSKLNQEEFELIKNHPVWGSEALAGSNVLKHISNYVLHHHERWDGAGYPSGLKKDQIPIVSQIITVADAWDAMRSDRSYRDSLTESEAIREIVKGREKQFSPEVVDNFLKLVEQGILTGSDIQPDNIYFNNINEQYFKYLFEETTAGIVILDKDFKIIRCNEYFIKLFELDNYQVIGKNIKKLIVPVEKFPETDQFMEEIRNNKRINSHSFRQKNNGEMVEVAIQGFSISIRAGEPGYYIIYQDITEIKSLEAKYLNSKNKYEALFRNDDVVMMIIDPANGNIISANPAAEKFYGWSEEELQQKTIFEINTLSKSEVKNEMKQAHNSNKKRFFFKHKLATGEIREVEVYSHPIRFENNEYLYSIVHILD</sequence>
<dbReference type="Proteomes" id="UP000199006">
    <property type="component" value="Unassembled WGS sequence"/>
</dbReference>
<dbReference type="InterPro" id="IPR037522">
    <property type="entry name" value="HD_GYP_dom"/>
</dbReference>
<dbReference type="SMART" id="SM00471">
    <property type="entry name" value="HDc"/>
    <property type="match status" value="1"/>
</dbReference>
<dbReference type="STRING" id="29563.SAMN02983006_01431"/>
<dbReference type="SUPFAM" id="SSF55785">
    <property type="entry name" value="PYP-like sensor domain (PAS domain)"/>
    <property type="match status" value="2"/>
</dbReference>
<evidence type="ECO:0000256" key="2">
    <source>
        <dbReference type="SAM" id="Phobius"/>
    </source>
</evidence>
<dbReference type="CDD" id="cd00130">
    <property type="entry name" value="PAS"/>
    <property type="match status" value="2"/>
</dbReference>
<dbReference type="OrthoDB" id="9804747at2"/>
<evidence type="ECO:0000313" key="7">
    <source>
        <dbReference type="Proteomes" id="UP000199006"/>
    </source>
</evidence>